<evidence type="ECO:0000313" key="4">
    <source>
        <dbReference type="Proteomes" id="UP000092461"/>
    </source>
</evidence>
<feature type="region of interest" description="Disordered" evidence="1">
    <location>
        <begin position="16"/>
        <end position="38"/>
    </location>
</feature>
<dbReference type="VEuPathDB" id="VectorBase:LLONM1_008005"/>
<dbReference type="AlphaFoldDB" id="A0A1B0CHB2"/>
<evidence type="ECO:0000313" key="3">
    <source>
        <dbReference type="EnsemblMetazoa" id="LLOJ003824-PA"/>
    </source>
</evidence>
<evidence type="ECO:0000256" key="1">
    <source>
        <dbReference type="SAM" id="MobiDB-lite"/>
    </source>
</evidence>
<sequence length="632" mass="71639">MSRMFGISKSKFYRMRQDLRESDEANDPQFPNGEGMSEDVVGEIECVVEENERDEEQGEYGEEIEWLDDIECDEEQVECDEEIECDGDADMNEPVDESDGMNAGCQDVGIQDFREYDDASSSECETEHELMSESDHNSDVDAEDDGISPLARNIAQYFIEDKTSRNMSEKLLRILREAGHTELPKCRSTLLGTPRDKISPRQVPPGEYIHFGLENTLQKFPKNSFLTNVESVEIDIGIDGLPLSKSSNIELWPILAAFPNKPEISPFVIGSWVGPSKPDDVDEYLLEFIDEINHLNERGTIFVTEDKIPKDFKIRLFVCDAPAKAFLMAIKGHGGKEGCPNCDQCGGKVDSTMVYECEAGLLRTDESFRNRVHAARHHSQTPKGLEKCHALDTINQVVVDPMHVCDLGVCKAMLKHIFKGMLVAQKFFPAEQFNHFLLFYCALRILSTDPLNESMLDFADECLRLFVLDYPAFYGEKSVTHNVHMLLHVTECVRIHGNMNSFSAYRFENFLQEIKKAIKSARHILTQLYRRMAEEQHVSNLFMKSQMNNADAQVFSDMATGGDFQSVILNEILQHFKILSATLDGMKKEIKDLKAKYVGVQLGINSLFDKIVEAEKLPICSLEDLEDNPLLD</sequence>
<keyword evidence="4" id="KW-1185">Reference proteome</keyword>
<dbReference type="EnsemblMetazoa" id="LLOJ003824-RA">
    <property type="protein sequence ID" value="LLOJ003824-PA"/>
    <property type="gene ID" value="LLOJ003824"/>
</dbReference>
<evidence type="ECO:0000313" key="2">
    <source>
        <dbReference type="EMBL" id="MBC1178149.1"/>
    </source>
</evidence>
<dbReference type="Proteomes" id="UP000092461">
    <property type="component" value="Unassembled WGS sequence"/>
</dbReference>
<accession>A0A1B0CHB2</accession>
<dbReference type="EMBL" id="AJWK01012185">
    <property type="status" value="NOT_ANNOTATED_CDS"/>
    <property type="molecule type" value="Genomic_DNA"/>
</dbReference>
<organism evidence="3 4">
    <name type="scientific">Lutzomyia longipalpis</name>
    <name type="common">Sand fly</name>
    <dbReference type="NCBI Taxonomy" id="7200"/>
    <lineage>
        <taxon>Eukaryota</taxon>
        <taxon>Metazoa</taxon>
        <taxon>Ecdysozoa</taxon>
        <taxon>Arthropoda</taxon>
        <taxon>Hexapoda</taxon>
        <taxon>Insecta</taxon>
        <taxon>Pterygota</taxon>
        <taxon>Neoptera</taxon>
        <taxon>Endopterygota</taxon>
        <taxon>Diptera</taxon>
        <taxon>Nematocera</taxon>
        <taxon>Psychodoidea</taxon>
        <taxon>Psychodidae</taxon>
        <taxon>Lutzomyia</taxon>
        <taxon>Lutzomyia</taxon>
    </lineage>
</organism>
<reference evidence="4" key="1">
    <citation type="submission" date="2012-05" db="EMBL/GenBank/DDBJ databases">
        <title>Whole Genome Assembly of Lutzomyia longipalpis.</title>
        <authorList>
            <person name="Richards S."/>
            <person name="Qu C."/>
            <person name="Dillon R."/>
            <person name="Worley K."/>
            <person name="Scherer S."/>
            <person name="Batterton M."/>
            <person name="Taylor A."/>
            <person name="Hawes A."/>
            <person name="Hernandez B."/>
            <person name="Kovar C."/>
            <person name="Mandapat C."/>
            <person name="Pham C."/>
            <person name="Qu C."/>
            <person name="Jing C."/>
            <person name="Bess C."/>
            <person name="Bandaranaike D."/>
            <person name="Ngo D."/>
            <person name="Ongeri F."/>
            <person name="Arias F."/>
            <person name="Lara F."/>
            <person name="Weissenberger G."/>
            <person name="Kamau G."/>
            <person name="Han H."/>
            <person name="Shen H."/>
            <person name="Dinh H."/>
            <person name="Khalil I."/>
            <person name="Jones J."/>
            <person name="Shafer J."/>
            <person name="Jayaseelan J."/>
            <person name="Quiroz J."/>
            <person name="Blankenburg K."/>
            <person name="Nguyen L."/>
            <person name="Jackson L."/>
            <person name="Francisco L."/>
            <person name="Tang L.-Y."/>
            <person name="Pu L.-L."/>
            <person name="Perales L."/>
            <person name="Lorensuhewa L."/>
            <person name="Munidasa M."/>
            <person name="Coyle M."/>
            <person name="Taylor M."/>
            <person name="Puazo M."/>
            <person name="Firestine M."/>
            <person name="Scheel M."/>
            <person name="Javaid M."/>
            <person name="Wang M."/>
            <person name="Li M."/>
            <person name="Tabassum N."/>
            <person name="Saada N."/>
            <person name="Osuji N."/>
            <person name="Aqrawi P."/>
            <person name="Fu Q."/>
            <person name="Thornton R."/>
            <person name="Raj R."/>
            <person name="Goodspeed R."/>
            <person name="Mata R."/>
            <person name="Najjar R."/>
            <person name="Gubbala S."/>
            <person name="Lee S."/>
            <person name="Denson S."/>
            <person name="Patil S."/>
            <person name="Macmil S."/>
            <person name="Qi S."/>
            <person name="Matskevitch T."/>
            <person name="Palculict T."/>
            <person name="Mathew T."/>
            <person name="Vee V."/>
            <person name="Velamala V."/>
            <person name="Korchina V."/>
            <person name="Cai W."/>
            <person name="Liu W."/>
            <person name="Dai W."/>
            <person name="Zou X."/>
            <person name="Zhu Y."/>
            <person name="Zhang Y."/>
            <person name="Wu Y.-Q."/>
            <person name="Xin Y."/>
            <person name="Nazarath L."/>
            <person name="Kovar C."/>
            <person name="Han Y."/>
            <person name="Muzny D."/>
            <person name="Gibbs R."/>
        </authorList>
    </citation>
    <scope>NUCLEOTIDE SEQUENCE [LARGE SCALE GENOMIC DNA]</scope>
    <source>
        <strain evidence="4">Jacobina</strain>
    </source>
</reference>
<proteinExistence type="predicted"/>
<name>A0A1B0CHB2_LUTLO</name>
<dbReference type="EMBL" id="GITU01009446">
    <property type="protein sequence ID" value="MBC1178149.1"/>
    <property type="molecule type" value="Transcribed_RNA"/>
</dbReference>
<dbReference type="PANTHER" id="PTHR33053">
    <property type="entry name" value="PROTEIN, PUTATIVE-RELATED"/>
    <property type="match status" value="1"/>
</dbReference>
<dbReference type="VEuPathDB" id="VectorBase:LLOJ003824"/>
<dbReference type="PANTHER" id="PTHR33053:SF25">
    <property type="entry name" value="TRANSPOSASE DOMAIN-CONTAINING PROTEIN"/>
    <property type="match status" value="1"/>
</dbReference>
<feature type="compositionally biased region" description="Basic and acidic residues" evidence="1">
    <location>
        <begin position="125"/>
        <end position="139"/>
    </location>
</feature>
<reference evidence="3" key="3">
    <citation type="submission" date="2020-05" db="UniProtKB">
        <authorList>
            <consortium name="EnsemblMetazoa"/>
        </authorList>
    </citation>
    <scope>IDENTIFICATION</scope>
    <source>
        <strain evidence="3">Jacobina</strain>
    </source>
</reference>
<reference evidence="2" key="2">
    <citation type="journal article" date="2020" name="BMC">
        <title>Leishmania infection induces a limited differential gene expression in the sand fly midgut.</title>
        <authorList>
            <person name="Coutinho-Abreu I.V."/>
            <person name="Serafim T.D."/>
            <person name="Meneses C."/>
            <person name="Kamhawi S."/>
            <person name="Oliveira F."/>
            <person name="Valenzuela J.G."/>
        </authorList>
    </citation>
    <scope>NUCLEOTIDE SEQUENCE</scope>
    <source>
        <strain evidence="2">Jacobina</strain>
        <tissue evidence="2">Midgut</tissue>
    </source>
</reference>
<protein>
    <submittedName>
        <fullName evidence="2">Putative transposase domain-containing protein</fullName>
    </submittedName>
</protein>
<feature type="region of interest" description="Disordered" evidence="1">
    <location>
        <begin position="118"/>
        <end position="143"/>
    </location>
</feature>